<organism evidence="2 3">
    <name type="scientific">Mugilogobius chulae</name>
    <name type="common">yellowstripe goby</name>
    <dbReference type="NCBI Taxonomy" id="88201"/>
    <lineage>
        <taxon>Eukaryota</taxon>
        <taxon>Metazoa</taxon>
        <taxon>Chordata</taxon>
        <taxon>Craniata</taxon>
        <taxon>Vertebrata</taxon>
        <taxon>Euteleostomi</taxon>
        <taxon>Actinopterygii</taxon>
        <taxon>Neopterygii</taxon>
        <taxon>Teleostei</taxon>
        <taxon>Neoteleostei</taxon>
        <taxon>Acanthomorphata</taxon>
        <taxon>Gobiaria</taxon>
        <taxon>Gobiiformes</taxon>
        <taxon>Gobioidei</taxon>
        <taxon>Gobiidae</taxon>
        <taxon>Gobionellinae</taxon>
        <taxon>Mugilogobius</taxon>
    </lineage>
</organism>
<feature type="transmembrane region" description="Helical" evidence="1">
    <location>
        <begin position="70"/>
        <end position="92"/>
    </location>
</feature>
<keyword evidence="1" id="KW-1133">Transmembrane helix</keyword>
<evidence type="ECO:0000313" key="2">
    <source>
        <dbReference type="EMBL" id="KAK7909996.1"/>
    </source>
</evidence>
<keyword evidence="1" id="KW-0812">Transmembrane</keyword>
<dbReference type="EMBL" id="JBBPFD010000010">
    <property type="protein sequence ID" value="KAK7909996.1"/>
    <property type="molecule type" value="Genomic_DNA"/>
</dbReference>
<feature type="transmembrane region" description="Helical" evidence="1">
    <location>
        <begin position="195"/>
        <end position="215"/>
    </location>
</feature>
<protein>
    <recommendedName>
        <fullName evidence="4">G-protein coupled receptors family 1 profile domain-containing protein</fullName>
    </recommendedName>
</protein>
<accession>A0AAW0NZP6</accession>
<evidence type="ECO:0008006" key="4">
    <source>
        <dbReference type="Google" id="ProtNLM"/>
    </source>
</evidence>
<dbReference type="Gene3D" id="1.20.1070.10">
    <property type="entry name" value="Rhodopsin 7-helix transmembrane proteins"/>
    <property type="match status" value="1"/>
</dbReference>
<feature type="transmembrane region" description="Helical" evidence="1">
    <location>
        <begin position="151"/>
        <end position="174"/>
    </location>
</feature>
<comment type="caution">
    <text evidence="2">The sequence shown here is derived from an EMBL/GenBank/DDBJ whole genome shotgun (WGS) entry which is preliminary data.</text>
</comment>
<dbReference type="SUPFAM" id="SSF81321">
    <property type="entry name" value="Family A G protein-coupled receptor-like"/>
    <property type="match status" value="1"/>
</dbReference>
<evidence type="ECO:0000313" key="3">
    <source>
        <dbReference type="Proteomes" id="UP001460270"/>
    </source>
</evidence>
<name>A0AAW0NZP6_9GOBI</name>
<sequence>MWTNSSTDTSSVMLDEITYCFNQTYTAYYLVGFSFINVPFVLPICLYILYLGVQQWRSKANISHTDVFTYNMVIMAIICILVYSLLTLNLFFHRPGDGAKGNKQKKKALYTITAITGTLLVKFGGDFTAVGDKSGSPDESIFAICAKIPTSLYHIIAFILLTVPFVLPLCFYILHLGAQQWKSRANISHTEFFTFNIVINQLICVLGSCLLASNVSRKSELLTQAAICVYFLSSAVTIIFQVLTCLDRYMAVVYPSQFAIFVFSVCCCAPVRETEQKEPVQTKGFLHNLCYYWNFVEMASMNSSFDLSYIYCLLSGIYIVPSFTVLWTFLFFSIYSLVLHTGFQRWRQNKHSTRSSPSQFKKSRSRCVVKLNSEISPNSTDQDSIDLR</sequence>
<feature type="transmembrane region" description="Helical" evidence="1">
    <location>
        <begin position="252"/>
        <end position="272"/>
    </location>
</feature>
<reference evidence="3" key="1">
    <citation type="submission" date="2024-04" db="EMBL/GenBank/DDBJ databases">
        <title>Salinicola lusitanus LLJ914,a marine bacterium isolated from the Okinawa Trough.</title>
        <authorList>
            <person name="Li J."/>
        </authorList>
    </citation>
    <scope>NUCLEOTIDE SEQUENCE [LARGE SCALE GENOMIC DNA]</scope>
</reference>
<feature type="transmembrane region" description="Helical" evidence="1">
    <location>
        <begin position="27"/>
        <end position="50"/>
    </location>
</feature>
<feature type="transmembrane region" description="Helical" evidence="1">
    <location>
        <begin position="221"/>
        <end position="240"/>
    </location>
</feature>
<dbReference type="AlphaFoldDB" id="A0AAW0NZP6"/>
<evidence type="ECO:0000256" key="1">
    <source>
        <dbReference type="SAM" id="Phobius"/>
    </source>
</evidence>
<gene>
    <name evidence="2" type="ORF">WMY93_014680</name>
</gene>
<proteinExistence type="predicted"/>
<dbReference type="Proteomes" id="UP001460270">
    <property type="component" value="Unassembled WGS sequence"/>
</dbReference>
<feature type="transmembrane region" description="Helical" evidence="1">
    <location>
        <begin position="108"/>
        <end position="131"/>
    </location>
</feature>
<keyword evidence="3" id="KW-1185">Reference proteome</keyword>
<keyword evidence="1" id="KW-0472">Membrane</keyword>
<feature type="transmembrane region" description="Helical" evidence="1">
    <location>
        <begin position="308"/>
        <end position="338"/>
    </location>
</feature>